<dbReference type="CDD" id="cd11386">
    <property type="entry name" value="MCP_signal"/>
    <property type="match status" value="1"/>
</dbReference>
<dbReference type="SMART" id="SM00283">
    <property type="entry name" value="MA"/>
    <property type="match status" value="1"/>
</dbReference>
<keyword evidence="4" id="KW-0472">Membrane</keyword>
<dbReference type="SUPFAM" id="SSF103190">
    <property type="entry name" value="Sensory domain-like"/>
    <property type="match status" value="1"/>
</dbReference>
<dbReference type="Gene3D" id="1.10.287.950">
    <property type="entry name" value="Methyl-accepting chemotaxis protein"/>
    <property type="match status" value="1"/>
</dbReference>
<keyword evidence="1 3" id="KW-0807">Transducer</keyword>
<dbReference type="RefSeq" id="WP_013009573.1">
    <property type="nucleotide sequence ID" value="NC_013943.1"/>
</dbReference>
<feature type="transmembrane region" description="Helical" evidence="4">
    <location>
        <begin position="331"/>
        <end position="353"/>
    </location>
</feature>
<dbReference type="PROSITE" id="PS50885">
    <property type="entry name" value="HAMP"/>
    <property type="match status" value="1"/>
</dbReference>
<name>D4H251_DENA2</name>
<evidence type="ECO:0000256" key="3">
    <source>
        <dbReference type="PROSITE-ProRule" id="PRU00284"/>
    </source>
</evidence>
<proteinExistence type="inferred from homology"/>
<evidence type="ECO:0000313" key="7">
    <source>
        <dbReference type="EMBL" id="ADD67028.1"/>
    </source>
</evidence>
<dbReference type="InParanoid" id="D4H251"/>
<evidence type="ECO:0000313" key="8">
    <source>
        <dbReference type="Proteomes" id="UP000002012"/>
    </source>
</evidence>
<organism evidence="7 8">
    <name type="scientific">Denitrovibrio acetiphilus (strain DSM 12809 / NBRC 114555 / N2460)</name>
    <dbReference type="NCBI Taxonomy" id="522772"/>
    <lineage>
        <taxon>Bacteria</taxon>
        <taxon>Pseudomonadati</taxon>
        <taxon>Deferribacterota</taxon>
        <taxon>Deferribacteres</taxon>
        <taxon>Deferribacterales</taxon>
        <taxon>Geovibrionaceae</taxon>
        <taxon>Denitrovibrio</taxon>
    </lineage>
</organism>
<dbReference type="Pfam" id="PF17201">
    <property type="entry name" value="Cache_3-Cache_2"/>
    <property type="match status" value="1"/>
</dbReference>
<dbReference type="HOGENOM" id="CLU_000445_107_19_0"/>
<dbReference type="InterPro" id="IPR033462">
    <property type="entry name" value="Cache_3-Cache_2"/>
</dbReference>
<feature type="transmembrane region" description="Helical" evidence="4">
    <location>
        <begin position="9"/>
        <end position="28"/>
    </location>
</feature>
<dbReference type="InterPro" id="IPR003660">
    <property type="entry name" value="HAMP_dom"/>
</dbReference>
<keyword evidence="4" id="KW-1133">Transmembrane helix</keyword>
<evidence type="ECO:0000259" key="5">
    <source>
        <dbReference type="PROSITE" id="PS50111"/>
    </source>
</evidence>
<evidence type="ECO:0000259" key="6">
    <source>
        <dbReference type="PROSITE" id="PS50885"/>
    </source>
</evidence>
<dbReference type="OrthoDB" id="9816383at2"/>
<dbReference type="FunCoup" id="D4H251">
    <property type="interactions" value="240"/>
</dbReference>
<dbReference type="PROSITE" id="PS50111">
    <property type="entry name" value="CHEMOTAXIS_TRANSDUC_2"/>
    <property type="match status" value="1"/>
</dbReference>
<feature type="domain" description="Methyl-accepting transducer" evidence="5">
    <location>
        <begin position="405"/>
        <end position="645"/>
    </location>
</feature>
<dbReference type="Gene3D" id="3.30.450.20">
    <property type="entry name" value="PAS domain"/>
    <property type="match status" value="1"/>
</dbReference>
<feature type="domain" description="HAMP" evidence="6">
    <location>
        <begin position="364"/>
        <end position="400"/>
    </location>
</feature>
<evidence type="ECO:0000256" key="1">
    <source>
        <dbReference type="ARBA" id="ARBA00023224"/>
    </source>
</evidence>
<sequence length="678" mass="74803">MKSIKMKYSLYFGIPLVVIFILLAFFTGEKVKKEMLAEVHGALKSESELLRETVNLYYDQTLGIVKSNFNQIRNMVYADGSFEIDNSEIKELEVIHQGTGESDTALIPDMKLDNKSVFANYPLVDEIVDKSKIEGLTATIFQAFDKGLLRISTNIRKEDGSRAVGTYIPSGSEVYKTVAKGETYTGRAAILGKWYWTTYEPIIKDSQLIGVLYVGIAEDVLIKTIQQSFSKIVIGTTGYPYIFDMKGTYLVHPEKAGQNDFDIVDSKGKKHIQEMIQKKSGTLNYYKEADGKHKKKIVEFAHIEALDWIVAIGSYESEFLIYQQRVIKGLAVIHIVAIVLLMIMVFAVTGILAKDLIYLRDKMVDERDLTNRIILIRADEVGQLASYMNAFIVNLQKIIIQVKENALNLSSINNELASTTEEFSVTFKEQTEEVSEINTELASVKAQSDVVEANLQKVSDQTTETMKKTLVGSEKLDKSLEAIETIRRHVEDLSESVGKLSASSDDIGNIVSVIDDIADQTNLLALNAAIEAARAGEAGRGFAVVADEVRKLAEKTQLATTEIGNIIGVLQKETGVVNSTMGEASGSVAVGVETIGDAKETFDVIVGAMDEIKTSSGEMVISVALQTESLMSISQKLEHVTESIQQSFIAVSNVNMTVAQLQQDASDLMAITEEFKTE</sequence>
<dbReference type="AlphaFoldDB" id="D4H251"/>
<dbReference type="EMBL" id="CP001968">
    <property type="protein sequence ID" value="ADD67028.1"/>
    <property type="molecule type" value="Genomic_DNA"/>
</dbReference>
<dbReference type="Proteomes" id="UP000002012">
    <property type="component" value="Chromosome"/>
</dbReference>
<gene>
    <name evidence="7" type="ordered locus">Dacet_0224</name>
</gene>
<evidence type="ECO:0000256" key="2">
    <source>
        <dbReference type="ARBA" id="ARBA00029447"/>
    </source>
</evidence>
<dbReference type="InterPro" id="IPR004089">
    <property type="entry name" value="MCPsignal_dom"/>
</dbReference>
<dbReference type="SUPFAM" id="SSF58104">
    <property type="entry name" value="Methyl-accepting chemotaxis protein (MCP) signaling domain"/>
    <property type="match status" value="1"/>
</dbReference>
<dbReference type="CDD" id="cd12912">
    <property type="entry name" value="PDC2_MCP_like"/>
    <property type="match status" value="1"/>
</dbReference>
<dbReference type="KEGG" id="dap:Dacet_0224"/>
<dbReference type="Pfam" id="PF00015">
    <property type="entry name" value="MCPsignal"/>
    <property type="match status" value="1"/>
</dbReference>
<keyword evidence="4" id="KW-0812">Transmembrane</keyword>
<protein>
    <submittedName>
        <fullName evidence="7">Methyl-accepting chemotaxis sensory transducer</fullName>
    </submittedName>
</protein>
<comment type="similarity">
    <text evidence="2">Belongs to the methyl-accepting chemotaxis (MCP) protein family.</text>
</comment>
<reference evidence="7 8" key="1">
    <citation type="journal article" date="2010" name="Stand. Genomic Sci.">
        <title>Complete genome sequence of Denitrovibrio acetiphilus type strain (N2460).</title>
        <authorList>
            <person name="Kiss H."/>
            <person name="Lang E."/>
            <person name="Lapidus A."/>
            <person name="Copeland A."/>
            <person name="Nolan M."/>
            <person name="Glavina Del Rio T."/>
            <person name="Chen F."/>
            <person name="Lucas S."/>
            <person name="Tice H."/>
            <person name="Cheng J.F."/>
            <person name="Han C."/>
            <person name="Goodwin L."/>
            <person name="Pitluck S."/>
            <person name="Liolios K."/>
            <person name="Pati A."/>
            <person name="Ivanova N."/>
            <person name="Mavromatis K."/>
            <person name="Chen A."/>
            <person name="Palaniappan K."/>
            <person name="Land M."/>
            <person name="Hauser L."/>
            <person name="Chang Y.J."/>
            <person name="Jeffries C.D."/>
            <person name="Detter J.C."/>
            <person name="Brettin T."/>
            <person name="Spring S."/>
            <person name="Rohde M."/>
            <person name="Goker M."/>
            <person name="Woyke T."/>
            <person name="Bristow J."/>
            <person name="Eisen J.A."/>
            <person name="Markowitz V."/>
            <person name="Hugenholtz P."/>
            <person name="Kyrpides N.C."/>
            <person name="Klenk H.P."/>
        </authorList>
    </citation>
    <scope>NUCLEOTIDE SEQUENCE [LARGE SCALE GENOMIC DNA]</scope>
    <source>
        <strain evidence="8">DSM 12809 / NBRC 114555 / N2460</strain>
    </source>
</reference>
<dbReference type="GO" id="GO:0016020">
    <property type="term" value="C:membrane"/>
    <property type="evidence" value="ECO:0007669"/>
    <property type="project" value="InterPro"/>
</dbReference>
<accession>D4H251</accession>
<dbReference type="PaxDb" id="522772-Dacet_0224"/>
<dbReference type="eggNOG" id="COG0840">
    <property type="taxonomic scope" value="Bacteria"/>
</dbReference>
<dbReference type="PANTHER" id="PTHR32089:SF112">
    <property type="entry name" value="LYSOZYME-LIKE PROTEIN-RELATED"/>
    <property type="match status" value="1"/>
</dbReference>
<evidence type="ECO:0000256" key="4">
    <source>
        <dbReference type="SAM" id="Phobius"/>
    </source>
</evidence>
<dbReference type="PANTHER" id="PTHR32089">
    <property type="entry name" value="METHYL-ACCEPTING CHEMOTAXIS PROTEIN MCPB"/>
    <property type="match status" value="1"/>
</dbReference>
<dbReference type="InterPro" id="IPR029151">
    <property type="entry name" value="Sensor-like_sf"/>
</dbReference>
<dbReference type="STRING" id="522772.Dacet_0224"/>
<keyword evidence="8" id="KW-1185">Reference proteome</keyword>
<dbReference type="GO" id="GO:0007165">
    <property type="term" value="P:signal transduction"/>
    <property type="evidence" value="ECO:0007669"/>
    <property type="project" value="UniProtKB-KW"/>
</dbReference>